<dbReference type="GO" id="GO:0016020">
    <property type="term" value="C:membrane"/>
    <property type="evidence" value="ECO:0007669"/>
    <property type="project" value="UniProtKB-SubCell"/>
</dbReference>
<dbReference type="Gene3D" id="1.10.3460.10">
    <property type="entry name" value="Chlorophyll a/b binding protein domain"/>
    <property type="match status" value="1"/>
</dbReference>
<evidence type="ECO:0000256" key="8">
    <source>
        <dbReference type="ARBA" id="ARBA00037956"/>
    </source>
</evidence>
<feature type="transmembrane region" description="Helical" evidence="10">
    <location>
        <begin position="146"/>
        <end position="167"/>
    </location>
</feature>
<evidence type="ECO:0000256" key="9">
    <source>
        <dbReference type="SAM" id="MobiDB-lite"/>
    </source>
</evidence>
<keyword evidence="12" id="KW-1185">Reference proteome</keyword>
<evidence type="ECO:0000256" key="4">
    <source>
        <dbReference type="ARBA" id="ARBA00022640"/>
    </source>
</evidence>
<evidence type="ECO:0000256" key="10">
    <source>
        <dbReference type="SAM" id="Phobius"/>
    </source>
</evidence>
<evidence type="ECO:0000256" key="1">
    <source>
        <dbReference type="ARBA" id="ARBA00004141"/>
    </source>
</evidence>
<evidence type="ECO:0000313" key="11">
    <source>
        <dbReference type="EMBL" id="KAK9789762.1"/>
    </source>
</evidence>
<dbReference type="Pfam" id="PF00504">
    <property type="entry name" value="Chloroa_b-bind"/>
    <property type="match status" value="1"/>
</dbReference>
<evidence type="ECO:0000256" key="2">
    <source>
        <dbReference type="ARBA" id="ARBA00004229"/>
    </source>
</evidence>
<dbReference type="EMBL" id="JALJOQ010000202">
    <property type="protein sequence ID" value="KAK9789762.1"/>
    <property type="molecule type" value="Genomic_DNA"/>
</dbReference>
<keyword evidence="4" id="KW-0934">Plastid</keyword>
<evidence type="ECO:0000256" key="6">
    <source>
        <dbReference type="ARBA" id="ARBA00022989"/>
    </source>
</evidence>
<evidence type="ECO:0000256" key="5">
    <source>
        <dbReference type="ARBA" id="ARBA00022692"/>
    </source>
</evidence>
<accession>A0AAW1NQ28</accession>
<keyword evidence="6 10" id="KW-1133">Transmembrane helix</keyword>
<gene>
    <name evidence="11" type="ORF">WJX73_003870</name>
</gene>
<proteinExistence type="inferred from homology"/>
<keyword evidence="7 10" id="KW-0472">Membrane</keyword>
<dbReference type="PANTHER" id="PTHR14154">
    <property type="entry name" value="UPF0041 BRAIN PROTEIN 44-RELATED"/>
    <property type="match status" value="1"/>
</dbReference>
<evidence type="ECO:0000313" key="12">
    <source>
        <dbReference type="Proteomes" id="UP001465755"/>
    </source>
</evidence>
<keyword evidence="3" id="KW-0150">Chloroplast</keyword>
<feature type="compositionally biased region" description="Polar residues" evidence="9">
    <location>
        <begin position="1"/>
        <end position="12"/>
    </location>
</feature>
<organism evidence="11 12">
    <name type="scientific">Symbiochloris irregularis</name>
    <dbReference type="NCBI Taxonomy" id="706552"/>
    <lineage>
        <taxon>Eukaryota</taxon>
        <taxon>Viridiplantae</taxon>
        <taxon>Chlorophyta</taxon>
        <taxon>core chlorophytes</taxon>
        <taxon>Trebouxiophyceae</taxon>
        <taxon>Trebouxiales</taxon>
        <taxon>Trebouxiaceae</taxon>
        <taxon>Symbiochloris</taxon>
    </lineage>
</organism>
<feature type="region of interest" description="Disordered" evidence="9">
    <location>
        <begin position="1"/>
        <end position="84"/>
    </location>
</feature>
<reference evidence="11 12" key="1">
    <citation type="journal article" date="2024" name="Nat. Commun.">
        <title>Phylogenomics reveals the evolutionary origins of lichenization in chlorophyte algae.</title>
        <authorList>
            <person name="Puginier C."/>
            <person name="Libourel C."/>
            <person name="Otte J."/>
            <person name="Skaloud P."/>
            <person name="Haon M."/>
            <person name="Grisel S."/>
            <person name="Petersen M."/>
            <person name="Berrin J.G."/>
            <person name="Delaux P.M."/>
            <person name="Dal Grande F."/>
            <person name="Keller J."/>
        </authorList>
    </citation>
    <scope>NUCLEOTIDE SEQUENCE [LARGE SCALE GENOMIC DNA]</scope>
    <source>
        <strain evidence="11 12">SAG 2036</strain>
    </source>
</reference>
<comment type="similarity">
    <text evidence="8">Belongs to the ELIP/psbS family.</text>
</comment>
<comment type="subcellular location">
    <subcellularLocation>
        <location evidence="1">Membrane</location>
        <topology evidence="1">Multi-pass membrane protein</topology>
    </subcellularLocation>
    <subcellularLocation>
        <location evidence="2">Plastid</location>
        <location evidence="2">Chloroplast</location>
    </subcellularLocation>
</comment>
<dbReference type="InterPro" id="IPR022796">
    <property type="entry name" value="Chloroa_b-bind"/>
</dbReference>
<name>A0AAW1NQ28_9CHLO</name>
<evidence type="ECO:0000256" key="7">
    <source>
        <dbReference type="ARBA" id="ARBA00023136"/>
    </source>
</evidence>
<keyword evidence="5 10" id="KW-0812">Transmembrane</keyword>
<evidence type="ECO:0000256" key="3">
    <source>
        <dbReference type="ARBA" id="ARBA00022528"/>
    </source>
</evidence>
<dbReference type="AlphaFoldDB" id="A0AAW1NQ28"/>
<dbReference type="Proteomes" id="UP001465755">
    <property type="component" value="Unassembled WGS sequence"/>
</dbReference>
<comment type="caution">
    <text evidence="11">The sequence shown here is derived from an EMBL/GenBank/DDBJ whole genome shotgun (WGS) entry which is preliminary data.</text>
</comment>
<sequence>MLTTAQSPSVFGTSVPKRSLPTSFRRNDRRLVCRAAQGEPKETSDQNSNDSYAQIEAPVRDGIPDGGKPVSDRNWGQETLNPELKSDQWNPEKKILGTKVGIVDSLRFAGAVPEVANSRLAMLGFVLAVAGEAITGRNVFQQVQHAPGLVASIFVLFIVATLVPTVRGVPRKSFSFFTADAELVNGRVAMVAFFTLVVMSFYQGSYLGALGSWFS</sequence>
<feature type="transmembrane region" description="Helical" evidence="10">
    <location>
        <begin position="188"/>
        <end position="209"/>
    </location>
</feature>
<dbReference type="GO" id="GO:0009507">
    <property type="term" value="C:chloroplast"/>
    <property type="evidence" value="ECO:0007669"/>
    <property type="project" value="UniProtKB-SubCell"/>
</dbReference>
<dbReference type="SUPFAM" id="SSF103511">
    <property type="entry name" value="Chlorophyll a-b binding protein"/>
    <property type="match status" value="1"/>
</dbReference>
<protein>
    <submittedName>
        <fullName evidence="11">Uncharacterized protein</fullName>
    </submittedName>
</protein>